<dbReference type="OrthoDB" id="10251079at2759"/>
<keyword evidence="3" id="KW-1185">Reference proteome</keyword>
<keyword evidence="1" id="KW-1133">Transmembrane helix</keyword>
<organism evidence="2 3">
    <name type="scientific">Holothuria leucospilota</name>
    <name type="common">Black long sea cucumber</name>
    <name type="synonym">Mertensiothuria leucospilota</name>
    <dbReference type="NCBI Taxonomy" id="206669"/>
    <lineage>
        <taxon>Eukaryota</taxon>
        <taxon>Metazoa</taxon>
        <taxon>Echinodermata</taxon>
        <taxon>Eleutherozoa</taxon>
        <taxon>Echinozoa</taxon>
        <taxon>Holothuroidea</taxon>
        <taxon>Aspidochirotacea</taxon>
        <taxon>Aspidochirotida</taxon>
        <taxon>Holothuriidae</taxon>
        <taxon>Holothuria</taxon>
    </lineage>
</organism>
<proteinExistence type="predicted"/>
<reference evidence="2" key="1">
    <citation type="submission" date="2021-10" db="EMBL/GenBank/DDBJ databases">
        <title>Tropical sea cucumber genome reveals ecological adaptation and Cuvierian tubules defense mechanism.</title>
        <authorList>
            <person name="Chen T."/>
        </authorList>
    </citation>
    <scope>NUCLEOTIDE SEQUENCE</scope>
    <source>
        <strain evidence="2">Nanhai2018</strain>
        <tissue evidence="2">Muscle</tissue>
    </source>
</reference>
<name>A0A9Q1CEI0_HOLLE</name>
<dbReference type="Proteomes" id="UP001152320">
    <property type="component" value="Chromosome 4"/>
</dbReference>
<dbReference type="EMBL" id="JAIZAY010000004">
    <property type="protein sequence ID" value="KAJ8043983.1"/>
    <property type="molecule type" value="Genomic_DNA"/>
</dbReference>
<feature type="transmembrane region" description="Helical" evidence="1">
    <location>
        <begin position="58"/>
        <end position="77"/>
    </location>
</feature>
<evidence type="ECO:0000313" key="3">
    <source>
        <dbReference type="Proteomes" id="UP001152320"/>
    </source>
</evidence>
<accession>A0A9Q1CEI0</accession>
<keyword evidence="1" id="KW-0812">Transmembrane</keyword>
<feature type="transmembrane region" description="Helical" evidence="1">
    <location>
        <begin position="97"/>
        <end position="119"/>
    </location>
</feature>
<comment type="caution">
    <text evidence="2">The sequence shown here is derived from an EMBL/GenBank/DDBJ whole genome shotgun (WGS) entry which is preliminary data.</text>
</comment>
<dbReference type="AlphaFoldDB" id="A0A9Q1CEI0"/>
<evidence type="ECO:0000256" key="1">
    <source>
        <dbReference type="SAM" id="Phobius"/>
    </source>
</evidence>
<sequence length="140" mass="16008">MLDNFGRGFLWSRLYKWGYVVAAIEWSVFVCTHSLGAEWKGKFVKAPYIAQKVMANNFKTPLGTFAILGLHVLPIWLYAHYTNILGQSMRIHRSIQYAGIAFFSAGRAVCLFVELYCLWAHIMFLIRDPPEKAVQCSGKK</sequence>
<gene>
    <name evidence="2" type="ORF">HOLleu_11314</name>
</gene>
<evidence type="ECO:0000313" key="2">
    <source>
        <dbReference type="EMBL" id="KAJ8043983.1"/>
    </source>
</evidence>
<keyword evidence="1" id="KW-0472">Membrane</keyword>
<protein>
    <submittedName>
        <fullName evidence="2">Uncharacterized protein</fullName>
    </submittedName>
</protein>
<feature type="transmembrane region" description="Helical" evidence="1">
    <location>
        <begin position="17"/>
        <end position="37"/>
    </location>
</feature>